<dbReference type="InterPro" id="IPR035952">
    <property type="entry name" value="Rhomboid-like_sf"/>
</dbReference>
<feature type="chain" id="PRO_5009645002" evidence="7">
    <location>
        <begin position="26"/>
        <end position="380"/>
    </location>
</feature>
<dbReference type="InterPro" id="IPR013861">
    <property type="entry name" value="TMEM115/Pdh1/Rbl19"/>
</dbReference>
<keyword evidence="3 6" id="KW-1133">Transmembrane helix</keyword>
<dbReference type="PANTHER" id="PTHR13377:SF3">
    <property type="entry name" value="TRANSMEMBRANE PROTEIN 115"/>
    <property type="match status" value="1"/>
</dbReference>
<comment type="subcellular location">
    <subcellularLocation>
        <location evidence="1">Membrane</location>
        <topology evidence="1">Multi-pass membrane protein</topology>
    </subcellularLocation>
</comment>
<feature type="transmembrane region" description="Helical" evidence="6">
    <location>
        <begin position="169"/>
        <end position="197"/>
    </location>
</feature>
<dbReference type="GO" id="GO:0005794">
    <property type="term" value="C:Golgi apparatus"/>
    <property type="evidence" value="ECO:0007669"/>
    <property type="project" value="TreeGrafter"/>
</dbReference>
<dbReference type="GO" id="GO:0016020">
    <property type="term" value="C:membrane"/>
    <property type="evidence" value="ECO:0007669"/>
    <property type="project" value="UniProtKB-SubCell"/>
</dbReference>
<dbReference type="SUPFAM" id="SSF144091">
    <property type="entry name" value="Rhomboid-like"/>
    <property type="match status" value="1"/>
</dbReference>
<dbReference type="FunCoup" id="A0A1J7JI86">
    <property type="interactions" value="582"/>
</dbReference>
<dbReference type="AlphaFoldDB" id="A0A1J7JI86"/>
<evidence type="ECO:0000256" key="2">
    <source>
        <dbReference type="ARBA" id="ARBA00022692"/>
    </source>
</evidence>
<evidence type="ECO:0000256" key="4">
    <source>
        <dbReference type="ARBA" id="ARBA00023136"/>
    </source>
</evidence>
<keyword evidence="2 6" id="KW-0812">Transmembrane</keyword>
<evidence type="ECO:0000313" key="8">
    <source>
        <dbReference type="EMBL" id="OIW27338.1"/>
    </source>
</evidence>
<dbReference type="OrthoDB" id="73612at2759"/>
<evidence type="ECO:0000256" key="1">
    <source>
        <dbReference type="ARBA" id="ARBA00004141"/>
    </source>
</evidence>
<dbReference type="InParanoid" id="A0A1J7JI86"/>
<name>A0A1J7JI86_9PEZI</name>
<proteinExistence type="predicted"/>
<sequence>MPPRINLPPVTRILLIALTLQSVLSAAIRYRQWSADSEIVIPYLNLIPQLSLIYPWTFLTTTLVESNVFTYGIAGFTIYYGGRYLERAWSSRELAKFLLVVSLVPNALCFATLILFFSFTRNEHWTLTTIAGTIPLQISFLVAFSQLVPAHTVTLFRGLLSLRVPRFPLLYIGLVTLLALTPILTAASLFLAVYGFLTSWTYLRFYKTVFPDLDSSNQPQSLRGDSSDTFAFHEFFPAPAKPFVAAFGSAVFDALVAVRVCAPFAADGYHHHQQGQQQQEHRGVPGGARAEAERRRALALKALDQRLQAATAHSGGSRGGQASSTPPPATVSQPAPAATGPTVQTQPAPVTAQTAMSSQPGQMLGETSYNPDHEHEKGGA</sequence>
<evidence type="ECO:0000256" key="3">
    <source>
        <dbReference type="ARBA" id="ARBA00022989"/>
    </source>
</evidence>
<dbReference type="Pfam" id="PF08551">
    <property type="entry name" value="DUF1751"/>
    <property type="match status" value="1"/>
</dbReference>
<dbReference type="SMART" id="SM01160">
    <property type="entry name" value="DUF1751"/>
    <property type="match status" value="1"/>
</dbReference>
<dbReference type="EMBL" id="KV875099">
    <property type="protein sequence ID" value="OIW27338.1"/>
    <property type="molecule type" value="Genomic_DNA"/>
</dbReference>
<feature type="transmembrane region" description="Helical" evidence="6">
    <location>
        <begin position="53"/>
        <end position="82"/>
    </location>
</feature>
<feature type="transmembrane region" description="Helical" evidence="6">
    <location>
        <begin position="125"/>
        <end position="148"/>
    </location>
</feature>
<dbReference type="GO" id="GO:0006890">
    <property type="term" value="P:retrograde vesicle-mediated transport, Golgi to endoplasmic reticulum"/>
    <property type="evidence" value="ECO:0007669"/>
    <property type="project" value="InterPro"/>
</dbReference>
<feature type="transmembrane region" description="Helical" evidence="6">
    <location>
        <begin position="94"/>
        <end position="119"/>
    </location>
</feature>
<keyword evidence="7" id="KW-0732">Signal</keyword>
<accession>A0A1J7JI86</accession>
<keyword evidence="9" id="KW-1185">Reference proteome</keyword>
<feature type="signal peptide" evidence="7">
    <location>
        <begin position="1"/>
        <end position="25"/>
    </location>
</feature>
<gene>
    <name evidence="8" type="ORF">CONLIGDRAFT_424862</name>
</gene>
<organism evidence="8 9">
    <name type="scientific">Coniochaeta ligniaria NRRL 30616</name>
    <dbReference type="NCBI Taxonomy" id="1408157"/>
    <lineage>
        <taxon>Eukaryota</taxon>
        <taxon>Fungi</taxon>
        <taxon>Dikarya</taxon>
        <taxon>Ascomycota</taxon>
        <taxon>Pezizomycotina</taxon>
        <taxon>Sordariomycetes</taxon>
        <taxon>Sordariomycetidae</taxon>
        <taxon>Coniochaetales</taxon>
        <taxon>Coniochaetaceae</taxon>
        <taxon>Coniochaeta</taxon>
    </lineage>
</organism>
<feature type="region of interest" description="Disordered" evidence="5">
    <location>
        <begin position="308"/>
        <end position="380"/>
    </location>
</feature>
<evidence type="ECO:0000256" key="5">
    <source>
        <dbReference type="SAM" id="MobiDB-lite"/>
    </source>
</evidence>
<dbReference type="PANTHER" id="PTHR13377">
    <property type="entry name" value="PLACENTAL PROTEIN 6"/>
    <property type="match status" value="1"/>
</dbReference>
<reference evidence="8 9" key="1">
    <citation type="submission" date="2016-10" db="EMBL/GenBank/DDBJ databases">
        <title>Draft genome sequence of Coniochaeta ligniaria NRRL30616, a lignocellulolytic fungus for bioabatement of inhibitors in plant biomass hydrolysates.</title>
        <authorList>
            <consortium name="DOE Joint Genome Institute"/>
            <person name="Jimenez D.J."/>
            <person name="Hector R.E."/>
            <person name="Riley R."/>
            <person name="Sun H."/>
            <person name="Grigoriev I.V."/>
            <person name="Van Elsas J.D."/>
            <person name="Nichols N.N."/>
        </authorList>
    </citation>
    <scope>NUCLEOTIDE SEQUENCE [LARGE SCALE GENOMIC DNA]</scope>
    <source>
        <strain evidence="8 9">NRRL 30616</strain>
    </source>
</reference>
<evidence type="ECO:0000313" key="9">
    <source>
        <dbReference type="Proteomes" id="UP000182658"/>
    </source>
</evidence>
<keyword evidence="4 6" id="KW-0472">Membrane</keyword>
<protein>
    <submittedName>
        <fullName evidence="8">DUF1751-domain-containing protein</fullName>
    </submittedName>
</protein>
<feature type="compositionally biased region" description="Basic and acidic residues" evidence="5">
    <location>
        <begin position="371"/>
        <end position="380"/>
    </location>
</feature>
<feature type="region of interest" description="Disordered" evidence="5">
    <location>
        <begin position="271"/>
        <end position="293"/>
    </location>
</feature>
<dbReference type="Proteomes" id="UP000182658">
    <property type="component" value="Unassembled WGS sequence"/>
</dbReference>
<evidence type="ECO:0000256" key="6">
    <source>
        <dbReference type="SAM" id="Phobius"/>
    </source>
</evidence>
<feature type="compositionally biased region" description="Polar residues" evidence="5">
    <location>
        <begin position="341"/>
        <end position="370"/>
    </location>
</feature>
<evidence type="ECO:0000256" key="7">
    <source>
        <dbReference type="SAM" id="SignalP"/>
    </source>
</evidence>
<dbReference type="STRING" id="1408157.A0A1J7JI86"/>